<organism evidence="2 3">
    <name type="scientific">Ignelater luminosus</name>
    <name type="common">Cucubano</name>
    <name type="synonym">Pyrophorus luminosus</name>
    <dbReference type="NCBI Taxonomy" id="2038154"/>
    <lineage>
        <taxon>Eukaryota</taxon>
        <taxon>Metazoa</taxon>
        <taxon>Ecdysozoa</taxon>
        <taxon>Arthropoda</taxon>
        <taxon>Hexapoda</taxon>
        <taxon>Insecta</taxon>
        <taxon>Pterygota</taxon>
        <taxon>Neoptera</taxon>
        <taxon>Endopterygota</taxon>
        <taxon>Coleoptera</taxon>
        <taxon>Polyphaga</taxon>
        <taxon>Elateriformia</taxon>
        <taxon>Elateroidea</taxon>
        <taxon>Elateridae</taxon>
        <taxon>Agrypninae</taxon>
        <taxon>Pyrophorini</taxon>
        <taxon>Ignelater</taxon>
    </lineage>
</organism>
<sequence>MLPFFTVEHYPGLGELYRCVITTLSVFTDQRLHGVGDIFSAMMSGDSPNSHSKDYFDFKEGRSTPPPTTSKDIAVQSSSTIPDGKTDIVAASVLAEPLKEHGPGTNYVGIIEGHSDKKNDDEILSSEDKPLKDDIRPEAGDKNDKRDAPKKINGTIDKLDGTWVPPSDVKKDEDEQDDNCTVKCLYYTLQCCECTIM</sequence>
<evidence type="ECO:0000313" key="2">
    <source>
        <dbReference type="EMBL" id="KAF2904914.1"/>
    </source>
</evidence>
<evidence type="ECO:0000256" key="1">
    <source>
        <dbReference type="SAM" id="MobiDB-lite"/>
    </source>
</evidence>
<name>A0A8K0DFN1_IGNLU</name>
<accession>A0A8K0DFN1</accession>
<protein>
    <submittedName>
        <fullName evidence="2">Uncharacterized protein</fullName>
    </submittedName>
</protein>
<feature type="compositionally biased region" description="Basic and acidic residues" evidence="1">
    <location>
        <begin position="113"/>
        <end position="150"/>
    </location>
</feature>
<feature type="region of interest" description="Disordered" evidence="1">
    <location>
        <begin position="46"/>
        <end position="72"/>
    </location>
</feature>
<dbReference type="Proteomes" id="UP000801492">
    <property type="component" value="Unassembled WGS sequence"/>
</dbReference>
<feature type="compositionally biased region" description="Basic and acidic residues" evidence="1">
    <location>
        <begin position="51"/>
        <end position="62"/>
    </location>
</feature>
<dbReference type="EMBL" id="VTPC01000652">
    <property type="protein sequence ID" value="KAF2904914.1"/>
    <property type="molecule type" value="Genomic_DNA"/>
</dbReference>
<comment type="caution">
    <text evidence="2">The sequence shown here is derived from an EMBL/GenBank/DDBJ whole genome shotgun (WGS) entry which is preliminary data.</text>
</comment>
<proteinExistence type="predicted"/>
<keyword evidence="3" id="KW-1185">Reference proteome</keyword>
<feature type="region of interest" description="Disordered" evidence="1">
    <location>
        <begin position="108"/>
        <end position="175"/>
    </location>
</feature>
<dbReference type="AlphaFoldDB" id="A0A8K0DFN1"/>
<evidence type="ECO:0000313" key="3">
    <source>
        <dbReference type="Proteomes" id="UP000801492"/>
    </source>
</evidence>
<reference evidence="2" key="1">
    <citation type="submission" date="2019-08" db="EMBL/GenBank/DDBJ databases">
        <title>The genome of the North American firefly Photinus pyralis.</title>
        <authorList>
            <consortium name="Photinus pyralis genome working group"/>
            <person name="Fallon T.R."/>
            <person name="Sander Lower S.E."/>
            <person name="Weng J.-K."/>
        </authorList>
    </citation>
    <scope>NUCLEOTIDE SEQUENCE</scope>
    <source>
        <strain evidence="2">TRF0915ILg1</strain>
        <tissue evidence="2">Whole body</tissue>
    </source>
</reference>
<gene>
    <name evidence="2" type="ORF">ILUMI_01270</name>
</gene>
<dbReference type="OrthoDB" id="6608749at2759"/>